<evidence type="ECO:0000256" key="8">
    <source>
        <dbReference type="ARBA" id="ARBA00035185"/>
    </source>
</evidence>
<protein>
    <recommendedName>
        <fullName evidence="8">Large ribosomal subunit protein mL67</fullName>
    </recommendedName>
</protein>
<feature type="region of interest" description="Disordered" evidence="9">
    <location>
        <begin position="44"/>
        <end position="84"/>
    </location>
</feature>
<gene>
    <name evidence="10" type="ORF">CSOJ01_08278</name>
</gene>
<dbReference type="GO" id="GO:0005739">
    <property type="term" value="C:mitochondrion"/>
    <property type="evidence" value="ECO:0007669"/>
    <property type="project" value="UniProtKB-SubCell"/>
</dbReference>
<keyword evidence="3" id="KW-0689">Ribosomal protein</keyword>
<evidence type="ECO:0000256" key="2">
    <source>
        <dbReference type="ARBA" id="ARBA00010741"/>
    </source>
</evidence>
<dbReference type="GO" id="GO:1990904">
    <property type="term" value="C:ribonucleoprotein complex"/>
    <property type="evidence" value="ECO:0007669"/>
    <property type="project" value="UniProtKB-KW"/>
</dbReference>
<dbReference type="PANTHER" id="PTHR28184">
    <property type="entry name" value="MITOCHONDRIAL HOMOLOGOUS RECOMBINATION PROTEIN 1"/>
    <property type="match status" value="1"/>
</dbReference>
<keyword evidence="6" id="KW-0804">Transcription</keyword>
<keyword evidence="4" id="KW-0805">Transcription regulation</keyword>
<dbReference type="GO" id="GO:0003735">
    <property type="term" value="F:structural constituent of ribosome"/>
    <property type="evidence" value="ECO:0007669"/>
    <property type="project" value="TreeGrafter"/>
</dbReference>
<dbReference type="Proteomes" id="UP000652219">
    <property type="component" value="Unassembled WGS sequence"/>
</dbReference>
<comment type="caution">
    <text evidence="10">The sequence shown here is derived from an EMBL/GenBank/DDBJ whole genome shotgun (WGS) entry which is preliminary data.</text>
</comment>
<evidence type="ECO:0000256" key="6">
    <source>
        <dbReference type="ARBA" id="ARBA00023163"/>
    </source>
</evidence>
<evidence type="ECO:0000256" key="4">
    <source>
        <dbReference type="ARBA" id="ARBA00023015"/>
    </source>
</evidence>
<name>A0A8H6J6A2_9PEZI</name>
<dbReference type="GO" id="GO:0003697">
    <property type="term" value="F:single-stranded DNA binding"/>
    <property type="evidence" value="ECO:0007669"/>
    <property type="project" value="InterPro"/>
</dbReference>
<keyword evidence="5" id="KW-0496">Mitochondrion</keyword>
<dbReference type="PANTHER" id="PTHR28184:SF1">
    <property type="entry name" value="LARGE RIBOSOMAL SUBUNIT PROTEIN ML67"/>
    <property type="match status" value="1"/>
</dbReference>
<evidence type="ECO:0000256" key="7">
    <source>
        <dbReference type="ARBA" id="ARBA00023274"/>
    </source>
</evidence>
<dbReference type="GO" id="GO:0000150">
    <property type="term" value="F:DNA strand exchange activity"/>
    <property type="evidence" value="ECO:0007669"/>
    <property type="project" value="InterPro"/>
</dbReference>
<reference evidence="10 11" key="1">
    <citation type="journal article" date="2020" name="Phytopathology">
        <title>Genome Sequence Resources of Colletotrichum truncatum, C. plurivorum, C. musicola, and C. sojae: Four Species Pathogenic to Soybean (Glycine max).</title>
        <authorList>
            <person name="Rogerio F."/>
            <person name="Boufleur T.R."/>
            <person name="Ciampi-Guillardi M."/>
            <person name="Sukno S.A."/>
            <person name="Thon M.R."/>
            <person name="Massola Junior N.S."/>
            <person name="Baroncelli R."/>
        </authorList>
    </citation>
    <scope>NUCLEOTIDE SEQUENCE [LARGE SCALE GENOMIC DNA]</scope>
    <source>
        <strain evidence="10 11">LFN0009</strain>
    </source>
</reference>
<evidence type="ECO:0000256" key="5">
    <source>
        <dbReference type="ARBA" id="ARBA00023128"/>
    </source>
</evidence>
<comment type="subcellular location">
    <subcellularLocation>
        <location evidence="1">Mitochondrion</location>
    </subcellularLocation>
</comment>
<accession>A0A8H6J6A2</accession>
<evidence type="ECO:0000256" key="3">
    <source>
        <dbReference type="ARBA" id="ARBA00022980"/>
    </source>
</evidence>
<organism evidence="10 11">
    <name type="scientific">Colletotrichum sojae</name>
    <dbReference type="NCBI Taxonomy" id="2175907"/>
    <lineage>
        <taxon>Eukaryota</taxon>
        <taxon>Fungi</taxon>
        <taxon>Dikarya</taxon>
        <taxon>Ascomycota</taxon>
        <taxon>Pezizomycotina</taxon>
        <taxon>Sordariomycetes</taxon>
        <taxon>Hypocreomycetidae</taxon>
        <taxon>Glomerellales</taxon>
        <taxon>Glomerellaceae</taxon>
        <taxon>Colletotrichum</taxon>
        <taxon>Colletotrichum orchidearum species complex</taxon>
    </lineage>
</organism>
<evidence type="ECO:0000313" key="10">
    <source>
        <dbReference type="EMBL" id="KAF6807309.1"/>
    </source>
</evidence>
<evidence type="ECO:0000256" key="1">
    <source>
        <dbReference type="ARBA" id="ARBA00004173"/>
    </source>
</evidence>
<sequence length="391" mass="44149">MNSTTLFRLSKLSLGARLGGVVPRTSIRLASVVSAAAPTKTLTEAPTEAPVMTRSQMKKQAKRQKKVKKEPSEHRAPTINRDIPPGVKFEDAELVEKIYVWANPLSRQVVYSIEPRIIVVGTRSCGDCSLGEGAGRPEDDGELTRSTAARAQQRKALRQLPFNGKKTKPAKLRLDYWSQMAMIELPAGTRHDVYKKLRELRQLHELSWSDDIIDQERNRRRDEPIKLSGKRILGRALNNQYANTVADIAAVLGGVGYRNSMICAVENCEYTVPRPAKGKTEGKEAEKAREEELPQVIRGQRAMLLPAKVHWANDRDQQYAAKWTPNVKHELLPDATILRNQEFAKATAAEKKAMEYEKNKDKIKEKEAWKWRPMQYLLGKGESKTTEKTAE</sequence>
<dbReference type="GO" id="GO:0005840">
    <property type="term" value="C:ribosome"/>
    <property type="evidence" value="ECO:0007669"/>
    <property type="project" value="UniProtKB-KW"/>
</dbReference>
<keyword evidence="11" id="KW-1185">Reference proteome</keyword>
<comment type="similarity">
    <text evidence="2">Belongs to the mitochondrion-specific ribosomal protein mL67 family.</text>
</comment>
<dbReference type="AlphaFoldDB" id="A0A8H6J6A2"/>
<evidence type="ECO:0000313" key="11">
    <source>
        <dbReference type="Proteomes" id="UP000652219"/>
    </source>
</evidence>
<feature type="compositionally biased region" description="Basic residues" evidence="9">
    <location>
        <begin position="56"/>
        <end position="68"/>
    </location>
</feature>
<proteinExistence type="inferred from homology"/>
<dbReference type="InterPro" id="IPR024629">
    <property type="entry name" value="Ribosomal_mL67"/>
</dbReference>
<feature type="region of interest" description="Disordered" evidence="9">
    <location>
        <begin position="131"/>
        <end position="152"/>
    </location>
</feature>
<dbReference type="Pfam" id="PF12829">
    <property type="entry name" value="Mhr1"/>
    <property type="match status" value="1"/>
</dbReference>
<keyword evidence="7" id="KW-0687">Ribonucleoprotein</keyword>
<evidence type="ECO:0000256" key="9">
    <source>
        <dbReference type="SAM" id="MobiDB-lite"/>
    </source>
</evidence>
<dbReference type="EMBL" id="WIGN01000140">
    <property type="protein sequence ID" value="KAF6807309.1"/>
    <property type="molecule type" value="Genomic_DNA"/>
</dbReference>